<dbReference type="OrthoDB" id="8191755at2759"/>
<name>A0A8K0G9Z1_IGNLU</name>
<evidence type="ECO:0000313" key="1">
    <source>
        <dbReference type="EMBL" id="KAF2891689.1"/>
    </source>
</evidence>
<dbReference type="EMBL" id="VTPC01025410">
    <property type="protein sequence ID" value="KAF2891689.1"/>
    <property type="molecule type" value="Genomic_DNA"/>
</dbReference>
<gene>
    <name evidence="1" type="ORF">ILUMI_14484</name>
</gene>
<keyword evidence="2" id="KW-1185">Reference proteome</keyword>
<protein>
    <recommendedName>
        <fullName evidence="3">DDE-1 domain-containing protein</fullName>
    </recommendedName>
</protein>
<accession>A0A8K0G9Z1</accession>
<proteinExistence type="predicted"/>
<dbReference type="AlphaFoldDB" id="A0A8K0G9Z1"/>
<comment type="caution">
    <text evidence="1">The sequence shown here is derived from an EMBL/GenBank/DDBJ whole genome shotgun (WGS) entry which is preliminary data.</text>
</comment>
<evidence type="ECO:0008006" key="3">
    <source>
        <dbReference type="Google" id="ProtNLM"/>
    </source>
</evidence>
<sequence length="143" mass="16131">MGNRNGQDHLFNKKDRLAEATSGARAMRFNKEAVNKFFYLLEEVLGKHGLTAEKIFNADEAGINEFSHPRLESKMLQQRSAIRIKSIHAIFVSACSVLLLFDGHSTHTKNLDLIGYANDHRVIVLCFSSHCAHCLQPLHKCLL</sequence>
<organism evidence="1 2">
    <name type="scientific">Ignelater luminosus</name>
    <name type="common">Cucubano</name>
    <name type="synonym">Pyrophorus luminosus</name>
    <dbReference type="NCBI Taxonomy" id="2038154"/>
    <lineage>
        <taxon>Eukaryota</taxon>
        <taxon>Metazoa</taxon>
        <taxon>Ecdysozoa</taxon>
        <taxon>Arthropoda</taxon>
        <taxon>Hexapoda</taxon>
        <taxon>Insecta</taxon>
        <taxon>Pterygota</taxon>
        <taxon>Neoptera</taxon>
        <taxon>Endopterygota</taxon>
        <taxon>Coleoptera</taxon>
        <taxon>Polyphaga</taxon>
        <taxon>Elateriformia</taxon>
        <taxon>Elateroidea</taxon>
        <taxon>Elateridae</taxon>
        <taxon>Agrypninae</taxon>
        <taxon>Pyrophorini</taxon>
        <taxon>Ignelater</taxon>
    </lineage>
</organism>
<reference evidence="1" key="1">
    <citation type="submission" date="2019-08" db="EMBL/GenBank/DDBJ databases">
        <title>The genome of the North American firefly Photinus pyralis.</title>
        <authorList>
            <consortium name="Photinus pyralis genome working group"/>
            <person name="Fallon T.R."/>
            <person name="Sander Lower S.E."/>
            <person name="Weng J.-K."/>
        </authorList>
    </citation>
    <scope>NUCLEOTIDE SEQUENCE</scope>
    <source>
        <strain evidence="1">TRF0915ILg1</strain>
        <tissue evidence="1">Whole body</tissue>
    </source>
</reference>
<evidence type="ECO:0000313" key="2">
    <source>
        <dbReference type="Proteomes" id="UP000801492"/>
    </source>
</evidence>
<dbReference type="Proteomes" id="UP000801492">
    <property type="component" value="Unassembled WGS sequence"/>
</dbReference>